<dbReference type="Proteomes" id="UP000265618">
    <property type="component" value="Unassembled WGS sequence"/>
</dbReference>
<feature type="non-terminal residue" evidence="1">
    <location>
        <position position="1"/>
    </location>
</feature>
<keyword evidence="2" id="KW-1185">Reference proteome</keyword>
<accession>A0A391NPH8</accession>
<comment type="caution">
    <text evidence="1">The sequence shown here is derived from an EMBL/GenBank/DDBJ whole genome shotgun (WGS) entry which is preliminary data.</text>
</comment>
<organism evidence="1 2">
    <name type="scientific">Kipferlia bialata</name>
    <dbReference type="NCBI Taxonomy" id="797122"/>
    <lineage>
        <taxon>Eukaryota</taxon>
        <taxon>Metamonada</taxon>
        <taxon>Carpediemonas-like organisms</taxon>
        <taxon>Kipferlia</taxon>
    </lineage>
</organism>
<proteinExistence type="predicted"/>
<dbReference type="AlphaFoldDB" id="A0A391NPH8"/>
<evidence type="ECO:0000313" key="1">
    <source>
        <dbReference type="EMBL" id="GCA62226.1"/>
    </source>
</evidence>
<evidence type="ECO:0000313" key="2">
    <source>
        <dbReference type="Proteomes" id="UP000265618"/>
    </source>
</evidence>
<sequence length="27" mass="3164">ASTKTQAHIDWTTHTPWLQDNTMLPRI</sequence>
<reference evidence="1 2" key="1">
    <citation type="journal article" date="2018" name="PLoS ONE">
        <title>The draft genome of Kipferlia bialata reveals reductive genome evolution in fornicate parasites.</title>
        <authorList>
            <person name="Tanifuji G."/>
            <person name="Takabayashi S."/>
            <person name="Kume K."/>
            <person name="Takagi M."/>
            <person name="Nakayama T."/>
            <person name="Kamikawa R."/>
            <person name="Inagaki Y."/>
            <person name="Hashimoto T."/>
        </authorList>
    </citation>
    <scope>NUCLEOTIDE SEQUENCE [LARGE SCALE GENOMIC DNA]</scope>
    <source>
        <strain evidence="1">NY0173</strain>
    </source>
</reference>
<name>A0A391NPH8_9EUKA</name>
<gene>
    <name evidence="1" type="ORF">KIPB_002119</name>
</gene>
<protein>
    <submittedName>
        <fullName evidence="1">Uncharacterized protein</fullName>
    </submittedName>
</protein>
<dbReference type="EMBL" id="BDIP01000331">
    <property type="protein sequence ID" value="GCA62226.1"/>
    <property type="molecule type" value="Genomic_DNA"/>
</dbReference>